<dbReference type="InterPro" id="IPR029016">
    <property type="entry name" value="GAF-like_dom_sf"/>
</dbReference>
<reference evidence="7" key="1">
    <citation type="submission" date="2022-10" db="EMBL/GenBank/DDBJ databases">
        <title>The complete genomes of actinobacterial strains from the NBC collection.</title>
        <authorList>
            <person name="Joergensen T.S."/>
            <person name="Alvarez Arevalo M."/>
            <person name="Sterndorff E.B."/>
            <person name="Faurdal D."/>
            <person name="Vuksanovic O."/>
            <person name="Mourched A.-S."/>
            <person name="Charusanti P."/>
            <person name="Shaw S."/>
            <person name="Blin K."/>
            <person name="Weber T."/>
        </authorList>
    </citation>
    <scope>NUCLEOTIDE SEQUENCE</scope>
    <source>
        <strain evidence="7">NBC_00189</strain>
    </source>
</reference>
<feature type="region of interest" description="Disordered" evidence="5">
    <location>
        <begin position="263"/>
        <end position="331"/>
    </location>
</feature>
<keyword evidence="8" id="KW-1185">Reference proteome</keyword>
<dbReference type="InterPro" id="IPR058031">
    <property type="entry name" value="AAA_lid_NorR"/>
</dbReference>
<feature type="compositionally biased region" description="Polar residues" evidence="5">
    <location>
        <begin position="508"/>
        <end position="518"/>
    </location>
</feature>
<dbReference type="SUPFAM" id="SSF46689">
    <property type="entry name" value="Homeodomain-like"/>
    <property type="match status" value="1"/>
</dbReference>
<evidence type="ECO:0000256" key="2">
    <source>
        <dbReference type="ARBA" id="ARBA00022840"/>
    </source>
</evidence>
<gene>
    <name evidence="7" type="ORF">OG288_07550</name>
</gene>
<evidence type="ECO:0000259" key="6">
    <source>
        <dbReference type="PROSITE" id="PS50045"/>
    </source>
</evidence>
<evidence type="ECO:0000256" key="5">
    <source>
        <dbReference type="SAM" id="MobiDB-lite"/>
    </source>
</evidence>
<dbReference type="Gene3D" id="3.40.50.300">
    <property type="entry name" value="P-loop containing nucleotide triphosphate hydrolases"/>
    <property type="match status" value="1"/>
</dbReference>
<dbReference type="PANTHER" id="PTHR32071">
    <property type="entry name" value="TRANSCRIPTIONAL REGULATORY PROTEIN"/>
    <property type="match status" value="1"/>
</dbReference>
<dbReference type="Gene3D" id="1.10.10.60">
    <property type="entry name" value="Homeodomain-like"/>
    <property type="match status" value="1"/>
</dbReference>
<feature type="region of interest" description="Disordered" evidence="5">
    <location>
        <begin position="672"/>
        <end position="696"/>
    </location>
</feature>
<dbReference type="InterPro" id="IPR027417">
    <property type="entry name" value="P-loop_NTPase"/>
</dbReference>
<accession>A0ABZ1JEH0</accession>
<evidence type="ECO:0000256" key="1">
    <source>
        <dbReference type="ARBA" id="ARBA00022741"/>
    </source>
</evidence>
<organism evidence="7 8">
    <name type="scientific">Streptomyces tauricus</name>
    <dbReference type="NCBI Taxonomy" id="68274"/>
    <lineage>
        <taxon>Bacteria</taxon>
        <taxon>Bacillati</taxon>
        <taxon>Actinomycetota</taxon>
        <taxon>Actinomycetes</taxon>
        <taxon>Kitasatosporales</taxon>
        <taxon>Streptomycetaceae</taxon>
        <taxon>Streptomyces</taxon>
        <taxon>Streptomyces aurantiacus group</taxon>
    </lineage>
</organism>
<dbReference type="SUPFAM" id="SSF52540">
    <property type="entry name" value="P-loop containing nucleoside triphosphate hydrolases"/>
    <property type="match status" value="1"/>
</dbReference>
<dbReference type="EMBL" id="CP108133">
    <property type="protein sequence ID" value="WTP48165.1"/>
    <property type="molecule type" value="Genomic_DNA"/>
</dbReference>
<dbReference type="Pfam" id="PF25601">
    <property type="entry name" value="AAA_lid_14"/>
    <property type="match status" value="1"/>
</dbReference>
<sequence>MTTANESPALSTPPALTPLRRARERFLTGLPLPDGVPAEVAAAWRRARFFGVPHDLSGSARSAPPVGSTLLTAARPVLERLGPPLSCGQSAVVLTDERLRVLWSGGNTPHEERCPDLSEREVGHNSAALALRSRSRAEVHGPEHFLDLWQDVSAVSVPVLAPENGRVLGTVTVASGLCAERSPHPGAALAEATVAAVEAELLTRSRTAERVLLDAYQRAAARPGAAVVALDGRNRLLNEAAAELLPPSALAALEALAALQLGTAGDRPEGPGRPNQLDGSDGPNQPEGPEGPKGPDEPKRPDGPHGPNQPDGPEGPKAPEHPDALDVAQQPGPCALALPDAAGIAWVTRVRHEGVVIGVVAVIEPPAGVPAQPVGRPRVALAGRSVPWRHATSRAAELARSRGPLLLTGERGTGKTYLARELLAARGGPPPLVVDAAERPAADAIADWAETSTDSQARTSAEGRARTSTDDRAETPADSRARTSTDGRSETSAANRARAPIDDRSETSTDSPVRTSTDGWAGASADSQAGTSADGPDVASACDPAVAVATGRPLLLRHAEQLASADVASLNSLLDAHPHAPLLVTYTPGTPPGPCLQRLLDSLAARSVALPALRERPDDLRELLAELTPRPAPGEPPLTWSLDALHALERHTWPGNVTELAHLVRALAERRRSTGPVRRAELPDPVREGPPARPLSPMEHAERTAILEALRSHGGNKARAAAALGIARATLYRKLRGYRG</sequence>
<dbReference type="PROSITE" id="PS50045">
    <property type="entry name" value="SIGMA54_INTERACT_4"/>
    <property type="match status" value="1"/>
</dbReference>
<feature type="compositionally biased region" description="Basic and acidic residues" evidence="5">
    <location>
        <begin position="672"/>
        <end position="687"/>
    </location>
</feature>
<evidence type="ECO:0000256" key="4">
    <source>
        <dbReference type="ARBA" id="ARBA00023163"/>
    </source>
</evidence>
<dbReference type="InterPro" id="IPR002197">
    <property type="entry name" value="HTH_Fis"/>
</dbReference>
<keyword evidence="3" id="KW-0805">Transcription regulation</keyword>
<keyword evidence="2" id="KW-0067">ATP-binding</keyword>
<feature type="domain" description="Sigma-54 factor interaction" evidence="6">
    <location>
        <begin position="555"/>
        <end position="669"/>
    </location>
</feature>
<dbReference type="PRINTS" id="PR01590">
    <property type="entry name" value="HTHFIS"/>
</dbReference>
<evidence type="ECO:0000256" key="3">
    <source>
        <dbReference type="ARBA" id="ARBA00023015"/>
    </source>
</evidence>
<dbReference type="Gene3D" id="3.30.450.40">
    <property type="match status" value="1"/>
</dbReference>
<dbReference type="InterPro" id="IPR002078">
    <property type="entry name" value="Sigma_54_int"/>
</dbReference>
<keyword evidence="1" id="KW-0547">Nucleotide-binding</keyword>
<protein>
    <submittedName>
        <fullName evidence="7">Regulator</fullName>
    </submittedName>
</protein>
<feature type="compositionally biased region" description="Polar residues" evidence="5">
    <location>
        <begin position="450"/>
        <end position="459"/>
    </location>
</feature>
<feature type="region of interest" description="Disordered" evidence="5">
    <location>
        <begin position="448"/>
        <end position="540"/>
    </location>
</feature>
<feature type="compositionally biased region" description="Basic and acidic residues" evidence="5">
    <location>
        <begin position="293"/>
        <end position="303"/>
    </location>
</feature>
<feature type="compositionally biased region" description="Basic and acidic residues" evidence="5">
    <location>
        <begin position="461"/>
        <end position="489"/>
    </location>
</feature>
<name>A0ABZ1JEH0_9ACTN</name>
<dbReference type="RefSeq" id="WP_328937000.1">
    <property type="nucleotide sequence ID" value="NZ_CP108133.1"/>
</dbReference>
<evidence type="ECO:0000313" key="8">
    <source>
        <dbReference type="Proteomes" id="UP001432166"/>
    </source>
</evidence>
<dbReference type="Proteomes" id="UP001432166">
    <property type="component" value="Chromosome"/>
</dbReference>
<proteinExistence type="predicted"/>
<dbReference type="Gene3D" id="1.10.8.60">
    <property type="match status" value="1"/>
</dbReference>
<evidence type="ECO:0000313" key="7">
    <source>
        <dbReference type="EMBL" id="WTP48165.1"/>
    </source>
</evidence>
<dbReference type="InterPro" id="IPR009057">
    <property type="entry name" value="Homeodomain-like_sf"/>
</dbReference>
<keyword evidence="4" id="KW-0804">Transcription</keyword>
<dbReference type="Pfam" id="PF02954">
    <property type="entry name" value="HTH_8"/>
    <property type="match status" value="1"/>
</dbReference>